<dbReference type="RefSeq" id="XP_025359348.1">
    <property type="nucleotide sequence ID" value="XM_025508726.1"/>
</dbReference>
<dbReference type="Proteomes" id="UP000245884">
    <property type="component" value="Unassembled WGS sequence"/>
</dbReference>
<dbReference type="Pfam" id="PF04157">
    <property type="entry name" value="EAP30"/>
    <property type="match status" value="1"/>
</dbReference>
<dbReference type="OrthoDB" id="283883at2759"/>
<dbReference type="Gene3D" id="6.10.140.180">
    <property type="match status" value="1"/>
</dbReference>
<reference evidence="2 3" key="1">
    <citation type="journal article" date="2018" name="Mol. Biol. Evol.">
        <title>Broad Genomic Sampling Reveals a Smut Pathogenic Ancestry of the Fungal Clade Ustilaginomycotina.</title>
        <authorList>
            <person name="Kijpornyongpan T."/>
            <person name="Mondo S.J."/>
            <person name="Barry K."/>
            <person name="Sandor L."/>
            <person name="Lee J."/>
            <person name="Lipzen A."/>
            <person name="Pangilinan J."/>
            <person name="LaButti K."/>
            <person name="Hainaut M."/>
            <person name="Henrissat B."/>
            <person name="Grigoriev I.V."/>
            <person name="Spatafora J.W."/>
            <person name="Aime M.C."/>
        </authorList>
    </citation>
    <scope>NUCLEOTIDE SEQUENCE [LARGE SCALE GENOMIC DNA]</scope>
    <source>
        <strain evidence="2 3">MCA 5214</strain>
    </source>
</reference>
<comment type="similarity">
    <text evidence="1">Belongs to the SNF8 family.</text>
</comment>
<evidence type="ECO:0000256" key="1">
    <source>
        <dbReference type="ARBA" id="ARBA00009834"/>
    </source>
</evidence>
<organism evidence="2 3">
    <name type="scientific">Jaminaea rosea</name>
    <dbReference type="NCBI Taxonomy" id="1569628"/>
    <lineage>
        <taxon>Eukaryota</taxon>
        <taxon>Fungi</taxon>
        <taxon>Dikarya</taxon>
        <taxon>Basidiomycota</taxon>
        <taxon>Ustilaginomycotina</taxon>
        <taxon>Exobasidiomycetes</taxon>
        <taxon>Microstromatales</taxon>
        <taxon>Microstromatales incertae sedis</taxon>
        <taxon>Jaminaea</taxon>
    </lineage>
</organism>
<dbReference type="GO" id="GO:0043328">
    <property type="term" value="P:protein transport to vacuole involved in ubiquitin-dependent protein catabolic process via the multivesicular body sorting pathway"/>
    <property type="evidence" value="ECO:0007669"/>
    <property type="project" value="TreeGrafter"/>
</dbReference>
<keyword evidence="2" id="KW-0238">DNA-binding</keyword>
<sequence length="294" mass="31641">MSNIRGPGLTFLSRHSASSAAYSTLSTQLSTQQLTDLRSQLDTFASALRNFASQHRSDILKDPAFREEFQRMCAQIGVDPVGASGQEKVRGVKGMWNNMLGLGDYYYELAVQIVDVCLSTRDVNGGLIDVDDLIARVQRLRSGAAVRGRGTATPAATTPSAISHDDVARAIKTLQPLGCGYTIVDLSSPTTPGVRGAKLVRSLPGALDLDSTLLLSLLASPDCPRDVASGFAYLTEETLMAARSQAPVKGRWARQRARNALRRMCDDEGTLWLDWDEGGGEVRYFTLALGSAGS</sequence>
<dbReference type="STRING" id="1569628.A0A316UHI2"/>
<evidence type="ECO:0000313" key="2">
    <source>
        <dbReference type="EMBL" id="PWN24736.1"/>
    </source>
</evidence>
<dbReference type="GO" id="GO:0003677">
    <property type="term" value="F:DNA binding"/>
    <property type="evidence" value="ECO:0007669"/>
    <property type="project" value="UniProtKB-KW"/>
</dbReference>
<dbReference type="AlphaFoldDB" id="A0A316UHI2"/>
<dbReference type="Gene3D" id="1.10.10.10">
    <property type="entry name" value="Winged helix-like DNA-binding domain superfamily/Winged helix DNA-binding domain"/>
    <property type="match status" value="2"/>
</dbReference>
<dbReference type="PANTHER" id="PTHR12806:SF0">
    <property type="entry name" value="VACUOLAR-SORTING PROTEIN SNF8"/>
    <property type="match status" value="1"/>
</dbReference>
<protein>
    <submittedName>
        <fullName evidence="2">Winged helix DNA-binding domain-containing protein</fullName>
    </submittedName>
</protein>
<keyword evidence="3" id="KW-1185">Reference proteome</keyword>
<dbReference type="SUPFAM" id="SSF46785">
    <property type="entry name" value="Winged helix' DNA-binding domain"/>
    <property type="match status" value="1"/>
</dbReference>
<dbReference type="EMBL" id="KZ819679">
    <property type="protein sequence ID" value="PWN24736.1"/>
    <property type="molecule type" value="Genomic_DNA"/>
</dbReference>
<dbReference type="InterPro" id="IPR036390">
    <property type="entry name" value="WH_DNA-bd_sf"/>
</dbReference>
<name>A0A316UHI2_9BASI</name>
<dbReference type="InterPro" id="IPR036388">
    <property type="entry name" value="WH-like_DNA-bd_sf"/>
</dbReference>
<proteinExistence type="inferred from homology"/>
<dbReference type="PANTHER" id="PTHR12806">
    <property type="entry name" value="EAP30 SUBUNIT OF ELL COMPLEX"/>
    <property type="match status" value="1"/>
</dbReference>
<dbReference type="InterPro" id="IPR040608">
    <property type="entry name" value="Snf8/Vps36"/>
</dbReference>
<dbReference type="GO" id="GO:0000814">
    <property type="term" value="C:ESCRT II complex"/>
    <property type="evidence" value="ECO:0007669"/>
    <property type="project" value="InterPro"/>
</dbReference>
<accession>A0A316UHI2</accession>
<dbReference type="GeneID" id="37030549"/>
<gene>
    <name evidence="2" type="ORF">BDZ90DRAFT_268843</name>
</gene>
<evidence type="ECO:0000313" key="3">
    <source>
        <dbReference type="Proteomes" id="UP000245884"/>
    </source>
</evidence>
<dbReference type="InterPro" id="IPR016689">
    <property type="entry name" value="ESCRT-2_cplx_Snf8"/>
</dbReference>